<keyword evidence="3" id="KW-0812">Transmembrane</keyword>
<evidence type="ECO:0000313" key="5">
    <source>
        <dbReference type="Proteomes" id="UP001315686"/>
    </source>
</evidence>
<protein>
    <recommendedName>
        <fullName evidence="6">NADH dehydrogenase subunit E</fullName>
    </recommendedName>
</protein>
<feature type="compositionally biased region" description="Basic and acidic residues" evidence="2">
    <location>
        <begin position="130"/>
        <end position="149"/>
    </location>
</feature>
<keyword evidence="3" id="KW-0472">Membrane</keyword>
<dbReference type="Gene3D" id="1.10.150.20">
    <property type="entry name" value="5' to 3' exonuclease, C-terminal subdomain"/>
    <property type="match status" value="1"/>
</dbReference>
<keyword evidence="1" id="KW-0175">Coiled coil</keyword>
<organism evidence="4 5">
    <name type="scientific">Harenicola maris</name>
    <dbReference type="NCBI Taxonomy" id="2841044"/>
    <lineage>
        <taxon>Bacteria</taxon>
        <taxon>Pseudomonadati</taxon>
        <taxon>Pseudomonadota</taxon>
        <taxon>Alphaproteobacteria</taxon>
        <taxon>Rhodobacterales</taxon>
        <taxon>Paracoccaceae</taxon>
        <taxon>Harenicola</taxon>
    </lineage>
</organism>
<proteinExistence type="predicted"/>
<dbReference type="AlphaFoldDB" id="A0AAP2CRZ7"/>
<evidence type="ECO:0000313" key="4">
    <source>
        <dbReference type="EMBL" id="MBT0959259.1"/>
    </source>
</evidence>
<evidence type="ECO:0000256" key="1">
    <source>
        <dbReference type="SAM" id="Coils"/>
    </source>
</evidence>
<evidence type="ECO:0008006" key="6">
    <source>
        <dbReference type="Google" id="ProtNLM"/>
    </source>
</evidence>
<evidence type="ECO:0000256" key="3">
    <source>
        <dbReference type="SAM" id="Phobius"/>
    </source>
</evidence>
<keyword evidence="5" id="KW-1185">Reference proteome</keyword>
<evidence type="ECO:0000256" key="2">
    <source>
        <dbReference type="SAM" id="MobiDB-lite"/>
    </source>
</evidence>
<feature type="transmembrane region" description="Helical" evidence="3">
    <location>
        <begin position="12"/>
        <end position="31"/>
    </location>
</feature>
<sequence length="231" mass="24853">MFKEWGFLLTEIWLLLAIAGLIGLFAGYLIWNRGSEAEAEGAGNADADAQIKAHKAEMAELTTRLDRCRSDGQKKDARIKEVEAELDELRSQAAFTAPVAAYSADDDGEQSDGSVGIVDGPVDFDGDGVAEGRDEGSKPETLDGPRGGVADDLKMIKGIGPKMEALCNSLGFYHFDQIAGWTADEAAWVDANLTGFKGRATRDRWIEQAQVLASGGETEFSKRVEDGGVYD</sequence>
<dbReference type="RefSeq" id="WP_327795494.1">
    <property type="nucleotide sequence ID" value="NZ_JADQAZ010000004.1"/>
</dbReference>
<name>A0AAP2CRZ7_9RHOB</name>
<feature type="coiled-coil region" evidence="1">
    <location>
        <begin position="44"/>
        <end position="92"/>
    </location>
</feature>
<accession>A0AAP2CRZ7</accession>
<comment type="caution">
    <text evidence="4">The sequence shown here is derived from an EMBL/GenBank/DDBJ whole genome shotgun (WGS) entry which is preliminary data.</text>
</comment>
<keyword evidence="3" id="KW-1133">Transmembrane helix</keyword>
<dbReference type="EMBL" id="JADQAZ010000004">
    <property type="protein sequence ID" value="MBT0959259.1"/>
    <property type="molecule type" value="Genomic_DNA"/>
</dbReference>
<feature type="region of interest" description="Disordered" evidence="2">
    <location>
        <begin position="118"/>
        <end position="149"/>
    </location>
</feature>
<reference evidence="4 5" key="1">
    <citation type="journal article" date="2021" name="Arch. Microbiol.">
        <title>Harenicola maris gen. nov., sp. nov. isolated from the Sea of Japan shallow sediments.</title>
        <authorList>
            <person name="Romanenko L.A."/>
            <person name="Kurilenko V.V."/>
            <person name="Chernysheva N.Y."/>
            <person name="Tekutyeva L.A."/>
            <person name="Velansky P.V."/>
            <person name="Svetashev V.I."/>
            <person name="Isaeva M.P."/>
        </authorList>
    </citation>
    <scope>NUCLEOTIDE SEQUENCE [LARGE SCALE GENOMIC DNA]</scope>
    <source>
        <strain evidence="4 5">KMM 3653</strain>
    </source>
</reference>
<dbReference type="Proteomes" id="UP001315686">
    <property type="component" value="Unassembled WGS sequence"/>
</dbReference>
<gene>
    <name evidence="4" type="ORF">IV417_17865</name>
</gene>